<evidence type="ECO:0000313" key="8">
    <source>
        <dbReference type="Proteomes" id="UP000572984"/>
    </source>
</evidence>
<evidence type="ECO:0000256" key="3">
    <source>
        <dbReference type="ARBA" id="ARBA00022448"/>
    </source>
</evidence>
<dbReference type="AlphaFoldDB" id="A0A838BWN4"/>
<dbReference type="RefSeq" id="WP_181054851.1">
    <property type="nucleotide sequence ID" value="NZ_JACDXJ010000003.1"/>
</dbReference>
<keyword evidence="5 7" id="KW-0067">ATP-binding</keyword>
<dbReference type="InterPro" id="IPR050093">
    <property type="entry name" value="ABC_SmlMolc_Importer"/>
</dbReference>
<evidence type="ECO:0000256" key="5">
    <source>
        <dbReference type="ARBA" id="ARBA00022840"/>
    </source>
</evidence>
<dbReference type="SUPFAM" id="SSF52540">
    <property type="entry name" value="P-loop containing nucleoside triphosphate hydrolases"/>
    <property type="match status" value="1"/>
</dbReference>
<dbReference type="InterPro" id="IPR027417">
    <property type="entry name" value="P-loop_NTPase"/>
</dbReference>
<dbReference type="GO" id="GO:0016887">
    <property type="term" value="F:ATP hydrolysis activity"/>
    <property type="evidence" value="ECO:0007669"/>
    <property type="project" value="InterPro"/>
</dbReference>
<dbReference type="Proteomes" id="UP000572984">
    <property type="component" value="Unassembled WGS sequence"/>
</dbReference>
<dbReference type="FunFam" id="3.40.50.300:FF:000042">
    <property type="entry name" value="Maltose/maltodextrin ABC transporter, ATP-binding protein"/>
    <property type="match status" value="1"/>
</dbReference>
<dbReference type="EMBL" id="JACDXJ010000003">
    <property type="protein sequence ID" value="MBA1159275.1"/>
    <property type="molecule type" value="Genomic_DNA"/>
</dbReference>
<dbReference type="SMART" id="SM00382">
    <property type="entry name" value="AAA"/>
    <property type="match status" value="1"/>
</dbReference>
<evidence type="ECO:0000256" key="4">
    <source>
        <dbReference type="ARBA" id="ARBA00022741"/>
    </source>
</evidence>
<dbReference type="GO" id="GO:0043190">
    <property type="term" value="C:ATP-binding cassette (ABC) transporter complex"/>
    <property type="evidence" value="ECO:0007669"/>
    <property type="project" value="InterPro"/>
</dbReference>
<dbReference type="InterPro" id="IPR003439">
    <property type="entry name" value="ABC_transporter-like_ATP-bd"/>
</dbReference>
<keyword evidence="8" id="KW-1185">Reference proteome</keyword>
<proteinExistence type="inferred from homology"/>
<dbReference type="Pfam" id="PF08402">
    <property type="entry name" value="TOBE_2"/>
    <property type="match status" value="1"/>
</dbReference>
<comment type="subcellular location">
    <subcellularLocation>
        <location evidence="1">Cell inner membrane</location>
        <topology evidence="1">Peripheral membrane protein</topology>
    </subcellularLocation>
</comment>
<dbReference type="PANTHER" id="PTHR42781:SF4">
    <property type="entry name" value="SPERMIDINE_PUTRESCINE IMPORT ATP-BINDING PROTEIN POTA"/>
    <property type="match status" value="1"/>
</dbReference>
<dbReference type="InterPro" id="IPR013611">
    <property type="entry name" value="Transp-assoc_OB_typ2"/>
</dbReference>
<dbReference type="SUPFAM" id="SSF50331">
    <property type="entry name" value="MOP-like"/>
    <property type="match status" value="1"/>
</dbReference>
<feature type="domain" description="ABC transporter" evidence="6">
    <location>
        <begin position="4"/>
        <end position="235"/>
    </location>
</feature>
<keyword evidence="3" id="KW-0813">Transport</keyword>
<protein>
    <submittedName>
        <fullName evidence="7">ABC transporter ATP-binding protein</fullName>
    </submittedName>
</protein>
<gene>
    <name evidence="7" type="ORF">H0S73_24665</name>
</gene>
<dbReference type="Gene3D" id="2.40.50.100">
    <property type="match status" value="1"/>
</dbReference>
<dbReference type="InterPro" id="IPR003593">
    <property type="entry name" value="AAA+_ATPase"/>
</dbReference>
<accession>A0A838BWN4</accession>
<sequence>MSKLSLRGLSKTYGGDFQAVRRLDLDVESGEFLSLLGPSGCGKTTTLQMVAGFVPPTAGTIVLEGQDMTYVAPEKRDMGIVFQSYALFPHMTVSQNVGFGLEMRKIKGAQLRDRIEEALAMVRLSGLEGRYPRELSGGQRQRVAIARVLAIRPRVMLLDEPMSNLDAKLRSEMHVELRALQRRLGITTILVTHDQLEAMTMSDRIAVMSNGGIAELGSPQDVYDAPVSEFAFRFLGQTNVITGKISSRNDRTASVSVGPISFPADIGRDHVGADVKLFVRPERLRIGAVDECNVKGRVMTRLFLGGVWFYEIDSDIGQLRVTTPNQGTVQPMEGEIVGIRWNDGDLQVIAPEVAHD</sequence>
<comment type="similarity">
    <text evidence="2">Belongs to the ABC transporter superfamily.</text>
</comment>
<comment type="caution">
    <text evidence="7">The sequence shown here is derived from an EMBL/GenBank/DDBJ whole genome shotgun (WGS) entry which is preliminary data.</text>
</comment>
<evidence type="ECO:0000256" key="2">
    <source>
        <dbReference type="ARBA" id="ARBA00005417"/>
    </source>
</evidence>
<dbReference type="GO" id="GO:0140359">
    <property type="term" value="F:ABC-type transporter activity"/>
    <property type="evidence" value="ECO:0007669"/>
    <property type="project" value="UniProtKB-ARBA"/>
</dbReference>
<dbReference type="GO" id="GO:0005524">
    <property type="term" value="F:ATP binding"/>
    <property type="evidence" value="ECO:0007669"/>
    <property type="project" value="UniProtKB-KW"/>
</dbReference>
<organism evidence="7 8">
    <name type="scientific">Microvirga mediterraneensis</name>
    <dbReference type="NCBI Taxonomy" id="2754695"/>
    <lineage>
        <taxon>Bacteria</taxon>
        <taxon>Pseudomonadati</taxon>
        <taxon>Pseudomonadota</taxon>
        <taxon>Alphaproteobacteria</taxon>
        <taxon>Hyphomicrobiales</taxon>
        <taxon>Methylobacteriaceae</taxon>
        <taxon>Microvirga</taxon>
    </lineage>
</organism>
<dbReference type="Gene3D" id="3.40.50.300">
    <property type="entry name" value="P-loop containing nucleotide triphosphate hydrolases"/>
    <property type="match status" value="1"/>
</dbReference>
<dbReference type="InterPro" id="IPR008995">
    <property type="entry name" value="Mo/tungstate-bd_C_term_dom"/>
</dbReference>
<dbReference type="Pfam" id="PF00005">
    <property type="entry name" value="ABC_tran"/>
    <property type="match status" value="1"/>
</dbReference>
<dbReference type="PROSITE" id="PS50893">
    <property type="entry name" value="ABC_TRANSPORTER_2"/>
    <property type="match status" value="1"/>
</dbReference>
<evidence type="ECO:0000313" key="7">
    <source>
        <dbReference type="EMBL" id="MBA1159275.1"/>
    </source>
</evidence>
<dbReference type="InterPro" id="IPR017871">
    <property type="entry name" value="ABC_transporter-like_CS"/>
</dbReference>
<dbReference type="PANTHER" id="PTHR42781">
    <property type="entry name" value="SPERMIDINE/PUTRESCINE IMPORT ATP-BINDING PROTEIN POTA"/>
    <property type="match status" value="1"/>
</dbReference>
<keyword evidence="4" id="KW-0547">Nucleotide-binding</keyword>
<evidence type="ECO:0000259" key="6">
    <source>
        <dbReference type="PROSITE" id="PS50893"/>
    </source>
</evidence>
<name>A0A838BWN4_9HYPH</name>
<reference evidence="7 8" key="1">
    <citation type="submission" date="2020-07" db="EMBL/GenBank/DDBJ databases">
        <title>Draft genome and description of Microvirga mediterraneensis Marseille-Q2068 sp. nov.</title>
        <authorList>
            <person name="Boxberger M."/>
        </authorList>
    </citation>
    <scope>NUCLEOTIDE SEQUENCE [LARGE SCALE GENOMIC DNA]</scope>
    <source>
        <strain evidence="7 8">Marseille-Q2068</strain>
    </source>
</reference>
<dbReference type="PROSITE" id="PS00211">
    <property type="entry name" value="ABC_TRANSPORTER_1"/>
    <property type="match status" value="1"/>
</dbReference>
<evidence type="ECO:0000256" key="1">
    <source>
        <dbReference type="ARBA" id="ARBA00004417"/>
    </source>
</evidence>